<dbReference type="FunFam" id="3.90.228.10:FF:000008">
    <property type="entry name" value="Poly [ADP-ribose] polymerase"/>
    <property type="match status" value="1"/>
</dbReference>
<dbReference type="InterPro" id="IPR034464">
    <property type="entry name" value="PAR10_RRM1_2"/>
</dbReference>
<proteinExistence type="inferred from homology"/>
<feature type="domain" description="RRM" evidence="10">
    <location>
        <begin position="140"/>
        <end position="209"/>
    </location>
</feature>
<dbReference type="PROSITE" id="PS51059">
    <property type="entry name" value="PARP_CATALYTIC"/>
    <property type="match status" value="1"/>
</dbReference>
<dbReference type="GO" id="GO:1990404">
    <property type="term" value="F:NAD+-protein mono-ADP-ribosyltransferase activity"/>
    <property type="evidence" value="ECO:0007669"/>
    <property type="project" value="TreeGrafter"/>
</dbReference>
<dbReference type="CDD" id="cd01439">
    <property type="entry name" value="TCCD_inducible_PARP_like"/>
    <property type="match status" value="1"/>
</dbReference>
<evidence type="ECO:0000259" key="11">
    <source>
        <dbReference type="PROSITE" id="PS50918"/>
    </source>
</evidence>
<dbReference type="Proteomes" id="UP000316079">
    <property type="component" value="Unassembled WGS sequence"/>
</dbReference>
<dbReference type="PROSITE" id="PS50102">
    <property type="entry name" value="RRM"/>
    <property type="match status" value="1"/>
</dbReference>
<dbReference type="SUPFAM" id="SSF56399">
    <property type="entry name" value="ADP-ribosylation"/>
    <property type="match status" value="1"/>
</dbReference>
<feature type="region of interest" description="Disordered" evidence="9">
    <location>
        <begin position="623"/>
        <end position="662"/>
    </location>
</feature>
<dbReference type="PANTHER" id="PTHR14453:SF94">
    <property type="entry name" value="PROTEIN MONO-ADP-RIBOSYLTRANSFERASE PARP10"/>
    <property type="match status" value="1"/>
</dbReference>
<dbReference type="Pfam" id="PF23085">
    <property type="entry name" value="RRM_PARP14_3"/>
    <property type="match status" value="2"/>
</dbReference>
<dbReference type="InterPro" id="IPR012677">
    <property type="entry name" value="Nucleotide-bd_a/b_plait_sf"/>
</dbReference>
<dbReference type="Pfam" id="PF00644">
    <property type="entry name" value="PARP"/>
    <property type="match status" value="1"/>
</dbReference>
<evidence type="ECO:0000256" key="3">
    <source>
        <dbReference type="ARBA" id="ARBA00022679"/>
    </source>
</evidence>
<dbReference type="EC" id="2.4.2.-" evidence="8"/>
<keyword evidence="2 8" id="KW-0328">Glycosyltransferase</keyword>
<reference evidence="13 14" key="1">
    <citation type="journal article" date="2019" name="Sci. Data">
        <title>Hybrid genome assembly and annotation of Danionella translucida.</title>
        <authorList>
            <person name="Kadobianskyi M."/>
            <person name="Schulze L."/>
            <person name="Schuelke M."/>
            <person name="Judkewitz B."/>
        </authorList>
    </citation>
    <scope>NUCLEOTIDE SEQUENCE [LARGE SCALE GENOMIC DNA]</scope>
    <source>
        <strain evidence="13 14">Bolton</strain>
    </source>
</reference>
<dbReference type="GO" id="GO:0003950">
    <property type="term" value="F:NAD+ poly-ADP-ribosyltransferase activity"/>
    <property type="evidence" value="ECO:0007669"/>
    <property type="project" value="UniProtKB-UniRule"/>
</dbReference>
<evidence type="ECO:0000313" key="13">
    <source>
        <dbReference type="EMBL" id="TRZ02094.1"/>
    </source>
</evidence>
<name>A0A553RIT4_9TELE</name>
<dbReference type="InterPro" id="IPR037197">
    <property type="entry name" value="WWE_dom_sf"/>
</dbReference>
<evidence type="ECO:0000313" key="14">
    <source>
        <dbReference type="Proteomes" id="UP000316079"/>
    </source>
</evidence>
<feature type="domain" description="PARP catalytic" evidence="12">
    <location>
        <begin position="912"/>
        <end position="1098"/>
    </location>
</feature>
<feature type="compositionally biased region" description="Polar residues" evidence="9">
    <location>
        <begin position="651"/>
        <end position="662"/>
    </location>
</feature>
<evidence type="ECO:0000256" key="7">
    <source>
        <dbReference type="PROSITE-ProRule" id="PRU00176"/>
    </source>
</evidence>
<comment type="similarity">
    <text evidence="6">Belongs to the ARTD/PARP family.</text>
</comment>
<keyword evidence="7" id="KW-0694">RNA-binding</keyword>
<dbReference type="STRING" id="623744.A0A553RIT4"/>
<dbReference type="GO" id="GO:0010629">
    <property type="term" value="P:negative regulation of gene expression"/>
    <property type="evidence" value="ECO:0007669"/>
    <property type="project" value="TreeGrafter"/>
</dbReference>
<sequence length="1098" mass="122740">MADCQECTLEVLDVPEDIDEDILNLYFENQRRSGGGSLVSLEKRGSQAFVVFADPETALRVISKSHILCGKTLTLRRKPPEDSRKLLLRGLHPETPMDYVELYLENITRMASETDFKLDEVSKKHLNGVKVTLERVECTDSILVSNITPALTEDVLELYFGSSRSGGADVVSVSMLGDGCAKVSFKDVKSVDSVLQKSHTFQNTDLVVEPYFHFLHALVDQASSGAHNGQGLLSDGNQTQPQIPDVSQPSVDSLLNQVSPSTNTSTVAAPEPTIPEQSHVFVSVTDASRYQLISLSKITEDLKKAHPKFDIILAGDGVQIKGPDQIEAERLKNKVLEFLTGIVQDHMTNDPLRVEFLERDDVKKRLELSLKMLPSIYGVSNGTVIVTSSSRIAAKQAHDLIESQISQFTLPMVSEYESMVLSEEWENFRMSLDFCSVKVSDTVITVVTLSEMEKDIQAKIVEFLNTPRQKETILSMESGKLKFLHLHHQDLLADMGEIQGEPGVCQLAAEILTDVIGSVLTRKIVVKNPGICRFLMDEEGSSLLAEMTAKFQVYIDMTKVHWEPLEDKDILELAWNMMPCQNFQRSSRQGVSGGLPNGSTSAHIEEAKKMLAVLGSDFNPQHSTLESTNIDPVDLYSSLGHQSESEDEDNQPQVLQVPDPQTSSLPAITYSLDEDASLLLAIQMSMETNQKTDTEDIQMALELSKSMSIPNENTLLEKGVEMSLEESIKSCNTAEIVVYANYSHDLARVDIALGKKVGLRRHEEKVENRNLRKLSVYQKRCIKLIERKHAVEIIIQGTTATLNGFKDYVSAAILDLENILRRTEHIMSDSEILKSIEWVWFEPGSTTSIAYPPEATVFIENAWKLRQKKIDILLNNQPCTVDFQKMEEHCSGAGKSVAIKRMMMNTEDLYTADTDEDYSLLSCMPEVSAVNTDSEEFNNVVEKLNNKLLWNQYRLKKVSIEQSSTEPQVERILYHGTSETSVKEICIHGFNRSFCGKNATVYGQGVYFAVNACLSVLDTYSPPNADGYKYIFVAKVLTGDFTVGRHEIRAAPLKENSSIPVRYHSVTDQISSPSLFVIFNDTQAYPEYLITCKKTYKH</sequence>
<dbReference type="OrthoDB" id="6133115at2759"/>
<keyword evidence="5" id="KW-0539">Nucleus</keyword>
<dbReference type="InterPro" id="IPR004170">
    <property type="entry name" value="WWE_dom"/>
</dbReference>
<gene>
    <name evidence="13" type="ORF">DNTS_012419</name>
</gene>
<evidence type="ECO:0000256" key="1">
    <source>
        <dbReference type="ARBA" id="ARBA00004123"/>
    </source>
</evidence>
<feature type="domain" description="WWE" evidence="11">
    <location>
        <begin position="824"/>
        <end position="901"/>
    </location>
</feature>
<dbReference type="SUPFAM" id="SSF117839">
    <property type="entry name" value="WWE domain"/>
    <property type="match status" value="1"/>
</dbReference>
<dbReference type="Gene3D" id="3.30.720.50">
    <property type="match status" value="1"/>
</dbReference>
<feature type="region of interest" description="Disordered" evidence="9">
    <location>
        <begin position="227"/>
        <end position="247"/>
    </location>
</feature>
<dbReference type="GO" id="GO:0070212">
    <property type="term" value="P:protein poly-ADP-ribosylation"/>
    <property type="evidence" value="ECO:0007669"/>
    <property type="project" value="TreeGrafter"/>
</dbReference>
<dbReference type="InterPro" id="IPR000504">
    <property type="entry name" value="RRM_dom"/>
</dbReference>
<dbReference type="InterPro" id="IPR035979">
    <property type="entry name" value="RBD_domain_sf"/>
</dbReference>
<accession>A0A553RIT4</accession>
<evidence type="ECO:0000256" key="2">
    <source>
        <dbReference type="ARBA" id="ARBA00022676"/>
    </source>
</evidence>
<evidence type="ECO:0000259" key="12">
    <source>
        <dbReference type="PROSITE" id="PS51059"/>
    </source>
</evidence>
<protein>
    <recommendedName>
        <fullName evidence="8">Poly [ADP-ribose] polymerase</fullName>
        <shortName evidence="8">PARP</shortName>
        <ecNumber evidence="8">2.4.2.-</ecNumber>
    </recommendedName>
</protein>
<dbReference type="EMBL" id="SRMA01024016">
    <property type="protein sequence ID" value="TRZ02094.1"/>
    <property type="molecule type" value="Genomic_DNA"/>
</dbReference>
<dbReference type="AlphaFoldDB" id="A0A553RIT4"/>
<evidence type="ECO:0000256" key="5">
    <source>
        <dbReference type="ARBA" id="ARBA00023242"/>
    </source>
</evidence>
<dbReference type="InterPro" id="IPR052056">
    <property type="entry name" value="Mono-ARTD/PARP"/>
</dbReference>
<evidence type="ECO:0000256" key="4">
    <source>
        <dbReference type="ARBA" id="ARBA00023027"/>
    </source>
</evidence>
<dbReference type="GO" id="GO:0005634">
    <property type="term" value="C:nucleus"/>
    <property type="evidence" value="ECO:0007669"/>
    <property type="project" value="UniProtKB-SubCell"/>
</dbReference>
<dbReference type="Gene3D" id="3.90.228.10">
    <property type="match status" value="1"/>
</dbReference>
<comment type="subcellular location">
    <subcellularLocation>
        <location evidence="1">Nucleus</location>
    </subcellularLocation>
</comment>
<dbReference type="SUPFAM" id="SSF54928">
    <property type="entry name" value="RNA-binding domain, RBD"/>
    <property type="match status" value="1"/>
</dbReference>
<evidence type="ECO:0000256" key="9">
    <source>
        <dbReference type="SAM" id="MobiDB-lite"/>
    </source>
</evidence>
<evidence type="ECO:0000256" key="8">
    <source>
        <dbReference type="RuleBase" id="RU362114"/>
    </source>
</evidence>
<keyword evidence="3 8" id="KW-0808">Transferase</keyword>
<dbReference type="GO" id="GO:0003723">
    <property type="term" value="F:RNA binding"/>
    <property type="evidence" value="ECO:0007669"/>
    <property type="project" value="UniProtKB-UniRule"/>
</dbReference>
<dbReference type="SMART" id="SM00360">
    <property type="entry name" value="RRM"/>
    <property type="match status" value="2"/>
</dbReference>
<evidence type="ECO:0000256" key="6">
    <source>
        <dbReference type="ARBA" id="ARBA00024347"/>
    </source>
</evidence>
<dbReference type="Gene3D" id="3.30.70.330">
    <property type="match status" value="2"/>
</dbReference>
<dbReference type="CDD" id="cd12547">
    <property type="entry name" value="RRM1_2_PAR10"/>
    <property type="match status" value="1"/>
</dbReference>
<keyword evidence="4 8" id="KW-0520">NAD</keyword>
<dbReference type="PROSITE" id="PS50918">
    <property type="entry name" value="WWE"/>
    <property type="match status" value="1"/>
</dbReference>
<keyword evidence="14" id="KW-1185">Reference proteome</keyword>
<organism evidence="13 14">
    <name type="scientific">Danionella cerebrum</name>
    <dbReference type="NCBI Taxonomy" id="2873325"/>
    <lineage>
        <taxon>Eukaryota</taxon>
        <taxon>Metazoa</taxon>
        <taxon>Chordata</taxon>
        <taxon>Craniata</taxon>
        <taxon>Vertebrata</taxon>
        <taxon>Euteleostomi</taxon>
        <taxon>Actinopterygii</taxon>
        <taxon>Neopterygii</taxon>
        <taxon>Teleostei</taxon>
        <taxon>Ostariophysi</taxon>
        <taxon>Cypriniformes</taxon>
        <taxon>Danionidae</taxon>
        <taxon>Danioninae</taxon>
        <taxon>Danionella</taxon>
    </lineage>
</organism>
<feature type="compositionally biased region" description="Polar residues" evidence="9">
    <location>
        <begin position="235"/>
        <end position="247"/>
    </location>
</feature>
<dbReference type="GO" id="GO:0005737">
    <property type="term" value="C:cytoplasm"/>
    <property type="evidence" value="ECO:0007669"/>
    <property type="project" value="TreeGrafter"/>
</dbReference>
<dbReference type="PANTHER" id="PTHR14453">
    <property type="entry name" value="PARP/ZINC FINGER CCCH TYPE DOMAIN CONTAINING PROTEIN"/>
    <property type="match status" value="1"/>
</dbReference>
<evidence type="ECO:0000259" key="10">
    <source>
        <dbReference type="PROSITE" id="PS50102"/>
    </source>
</evidence>
<dbReference type="InterPro" id="IPR012317">
    <property type="entry name" value="Poly(ADP-ribose)pol_cat_dom"/>
</dbReference>
<dbReference type="GO" id="GO:0003714">
    <property type="term" value="F:transcription corepressor activity"/>
    <property type="evidence" value="ECO:0007669"/>
    <property type="project" value="TreeGrafter"/>
</dbReference>
<comment type="caution">
    <text evidence="13">The sequence shown here is derived from an EMBL/GenBank/DDBJ whole genome shotgun (WGS) entry which is preliminary data.</text>
</comment>